<proteinExistence type="predicted"/>
<organism evidence="2">
    <name type="scientific">Mycobacterium xenopi 4042</name>
    <dbReference type="NCBI Taxonomy" id="1299334"/>
    <lineage>
        <taxon>Bacteria</taxon>
        <taxon>Bacillati</taxon>
        <taxon>Actinomycetota</taxon>
        <taxon>Actinomycetes</taxon>
        <taxon>Mycobacteriales</taxon>
        <taxon>Mycobacteriaceae</taxon>
        <taxon>Mycobacterium</taxon>
    </lineage>
</organism>
<dbReference type="PANTHER" id="PTHR45527">
    <property type="entry name" value="NONRIBOSOMAL PEPTIDE SYNTHETASE"/>
    <property type="match status" value="1"/>
</dbReference>
<dbReference type="AlphaFoldDB" id="X8ARD9"/>
<dbReference type="FunFam" id="3.40.50.980:FF:000001">
    <property type="entry name" value="Non-ribosomal peptide synthetase"/>
    <property type="match status" value="1"/>
</dbReference>
<dbReference type="InterPro" id="IPR000873">
    <property type="entry name" value="AMP-dep_synth/lig_dom"/>
</dbReference>
<feature type="domain" description="AMP-dependent synthetase/ligase" evidence="1">
    <location>
        <begin position="56"/>
        <end position="205"/>
    </location>
</feature>
<comment type="caution">
    <text evidence="2">The sequence shown here is derived from an EMBL/GenBank/DDBJ whole genome shotgun (WGS) entry which is preliminary data.</text>
</comment>
<dbReference type="Pfam" id="PF00501">
    <property type="entry name" value="AMP-binding"/>
    <property type="match status" value="1"/>
</dbReference>
<sequence>MVNAFADNVDSTLRDVQLIDAADQRHILTQWSRGAEPPADRPLTIPELLEPSREFGADRIALRCRDEQLDFPALHRRSDNFAQLLADHGVGPGSLVGLSTRRGIDMVVALVGIMKAGAGFFPLDPAYPRARKQFMLDDVEPRVVVVTAEALDTMPDVPQVTLISLDDPAVQHAMAADGRPRRLPLPDPEDPMYLVFTSGSTGKPRVCWALTER</sequence>
<dbReference type="PANTHER" id="PTHR45527:SF1">
    <property type="entry name" value="FATTY ACID SYNTHASE"/>
    <property type="match status" value="1"/>
</dbReference>
<dbReference type="SUPFAM" id="SSF56801">
    <property type="entry name" value="Acetyl-CoA synthetase-like"/>
    <property type="match status" value="1"/>
</dbReference>
<gene>
    <name evidence="2" type="ORF">I553_7760</name>
</gene>
<evidence type="ECO:0000313" key="2">
    <source>
        <dbReference type="EMBL" id="EUA33350.1"/>
    </source>
</evidence>
<accession>X8ARD9</accession>
<dbReference type="InterPro" id="IPR020845">
    <property type="entry name" value="AMP-binding_CS"/>
</dbReference>
<dbReference type="GO" id="GO:0005737">
    <property type="term" value="C:cytoplasm"/>
    <property type="evidence" value="ECO:0007669"/>
    <property type="project" value="TreeGrafter"/>
</dbReference>
<name>X8ARD9_MYCXE</name>
<dbReference type="GO" id="GO:0043041">
    <property type="term" value="P:amino acid activation for nonribosomal peptide biosynthetic process"/>
    <property type="evidence" value="ECO:0007669"/>
    <property type="project" value="TreeGrafter"/>
</dbReference>
<dbReference type="GO" id="GO:0031177">
    <property type="term" value="F:phosphopantetheine binding"/>
    <property type="evidence" value="ECO:0007669"/>
    <property type="project" value="TreeGrafter"/>
</dbReference>
<dbReference type="PATRIC" id="fig|1299334.3.peg.5135"/>
<dbReference type="PROSITE" id="PS00455">
    <property type="entry name" value="AMP_BINDING"/>
    <property type="match status" value="1"/>
</dbReference>
<dbReference type="GO" id="GO:0044550">
    <property type="term" value="P:secondary metabolite biosynthetic process"/>
    <property type="evidence" value="ECO:0007669"/>
    <property type="project" value="TreeGrafter"/>
</dbReference>
<protein>
    <submittedName>
        <fullName evidence="2">AMP-binding enzyme family protein</fullName>
    </submittedName>
</protein>
<evidence type="ECO:0000259" key="1">
    <source>
        <dbReference type="Pfam" id="PF00501"/>
    </source>
</evidence>
<dbReference type="Gene3D" id="3.40.50.980">
    <property type="match status" value="2"/>
</dbReference>
<dbReference type="EMBL" id="JAOB01000047">
    <property type="protein sequence ID" value="EUA33350.1"/>
    <property type="molecule type" value="Genomic_DNA"/>
</dbReference>
<reference evidence="2" key="1">
    <citation type="submission" date="2014-01" db="EMBL/GenBank/DDBJ databases">
        <authorList>
            <person name="Brown-Elliot B."/>
            <person name="Wallace R."/>
            <person name="Lenaerts A."/>
            <person name="Ordway D."/>
            <person name="DeGroote M.A."/>
            <person name="Parker T."/>
            <person name="Sizemore C."/>
            <person name="Tallon L.J."/>
            <person name="Sadzewicz L.K."/>
            <person name="Sengamalay N."/>
            <person name="Fraser C.M."/>
            <person name="Hine E."/>
            <person name="Shefchek K.A."/>
            <person name="Das S.P."/>
            <person name="Tettelin H."/>
        </authorList>
    </citation>
    <scope>NUCLEOTIDE SEQUENCE [LARGE SCALE GENOMIC DNA]</scope>
    <source>
        <strain evidence="2">4042</strain>
    </source>
</reference>